<dbReference type="Gene3D" id="1.10.601.10">
    <property type="entry name" value="RNA Polymerase Primary Sigma Factor"/>
    <property type="match status" value="1"/>
</dbReference>
<dbReference type="EMBL" id="JACNJZ010000165">
    <property type="protein sequence ID" value="MBC8318465.1"/>
    <property type="molecule type" value="Genomic_DNA"/>
</dbReference>
<comment type="function">
    <text evidence="6">Sigma factors are initiation factors that promote the attachment of RNA polymerase to specific initiation sites and are then released. This sigma factor is the primary sigma factor during exponential growth.</text>
</comment>
<dbReference type="InterPro" id="IPR013324">
    <property type="entry name" value="RNA_pol_sigma_r3/r4-like"/>
</dbReference>
<dbReference type="InterPro" id="IPR007627">
    <property type="entry name" value="RNA_pol_sigma70_r2"/>
</dbReference>
<dbReference type="InterPro" id="IPR007630">
    <property type="entry name" value="RNA_pol_sigma70_r4"/>
</dbReference>
<accession>A0A8J6NFJ3</accession>
<dbReference type="InterPro" id="IPR013325">
    <property type="entry name" value="RNA_pol_sigma_r2"/>
</dbReference>
<name>A0A8J6NFJ3_9BACT</name>
<evidence type="ECO:0000313" key="11">
    <source>
        <dbReference type="Proteomes" id="UP000614424"/>
    </source>
</evidence>
<comment type="subunit">
    <text evidence="6">Interacts transiently with the RNA polymerase catalytic core.</text>
</comment>
<dbReference type="PRINTS" id="PR00046">
    <property type="entry name" value="SIGMA70FCT"/>
</dbReference>
<evidence type="ECO:0000259" key="9">
    <source>
        <dbReference type="PROSITE" id="PS00716"/>
    </source>
</evidence>
<keyword evidence="2 6" id="KW-0805">Transcription regulation</keyword>
<dbReference type="Proteomes" id="UP000614424">
    <property type="component" value="Unassembled WGS sequence"/>
</dbReference>
<dbReference type="PROSITE" id="PS00716">
    <property type="entry name" value="SIGMA70_2"/>
    <property type="match status" value="1"/>
</dbReference>
<comment type="subcellular location">
    <subcellularLocation>
        <location evidence="6">Cytoplasm</location>
    </subcellularLocation>
</comment>
<dbReference type="GO" id="GO:0003677">
    <property type="term" value="F:DNA binding"/>
    <property type="evidence" value="ECO:0007669"/>
    <property type="project" value="UniProtKB-UniRule"/>
</dbReference>
<dbReference type="Pfam" id="PF00140">
    <property type="entry name" value="Sigma70_r1_2"/>
    <property type="match status" value="1"/>
</dbReference>
<dbReference type="SUPFAM" id="SSF88946">
    <property type="entry name" value="Sigma2 domain of RNA polymerase sigma factors"/>
    <property type="match status" value="1"/>
</dbReference>
<organism evidence="10 11">
    <name type="scientific">Candidatus Desulfobia pelagia</name>
    <dbReference type="NCBI Taxonomy" id="2841692"/>
    <lineage>
        <taxon>Bacteria</taxon>
        <taxon>Pseudomonadati</taxon>
        <taxon>Thermodesulfobacteriota</taxon>
        <taxon>Desulfobulbia</taxon>
        <taxon>Desulfobulbales</taxon>
        <taxon>Desulfobulbaceae</taxon>
        <taxon>Candidatus Desulfobia</taxon>
    </lineage>
</organism>
<keyword evidence="4 6" id="KW-0238">DNA-binding</keyword>
<keyword evidence="3 6" id="KW-0731">Sigma factor</keyword>
<dbReference type="AlphaFoldDB" id="A0A8J6NFJ3"/>
<feature type="domain" description="RNA polymerase sigma-70" evidence="8">
    <location>
        <begin position="320"/>
        <end position="333"/>
    </location>
</feature>
<dbReference type="InterPro" id="IPR007624">
    <property type="entry name" value="RNA_pol_sigma70_r3"/>
</dbReference>
<dbReference type="PROSITE" id="PS00715">
    <property type="entry name" value="SIGMA70_1"/>
    <property type="match status" value="1"/>
</dbReference>
<evidence type="ECO:0000256" key="1">
    <source>
        <dbReference type="ARBA" id="ARBA00022490"/>
    </source>
</evidence>
<dbReference type="Pfam" id="PF04539">
    <property type="entry name" value="Sigma70_r3"/>
    <property type="match status" value="1"/>
</dbReference>
<dbReference type="Gene3D" id="1.10.10.10">
    <property type="entry name" value="Winged helix-like DNA-binding domain superfamily/Winged helix DNA-binding domain"/>
    <property type="match status" value="2"/>
</dbReference>
<dbReference type="Pfam" id="PF04542">
    <property type="entry name" value="Sigma70_r2"/>
    <property type="match status" value="1"/>
</dbReference>
<dbReference type="NCBIfam" id="TIGR02937">
    <property type="entry name" value="sigma70-ECF"/>
    <property type="match status" value="1"/>
</dbReference>
<evidence type="ECO:0000256" key="3">
    <source>
        <dbReference type="ARBA" id="ARBA00023082"/>
    </source>
</evidence>
<dbReference type="InterPro" id="IPR028630">
    <property type="entry name" value="Sigma70_RpoD"/>
</dbReference>
<evidence type="ECO:0000256" key="4">
    <source>
        <dbReference type="ARBA" id="ARBA00023125"/>
    </source>
</evidence>
<keyword evidence="5 6" id="KW-0804">Transcription</keyword>
<feature type="compositionally biased region" description="Acidic residues" evidence="7">
    <location>
        <begin position="49"/>
        <end position="69"/>
    </location>
</feature>
<dbReference type="InterPro" id="IPR050239">
    <property type="entry name" value="Sigma-70_RNA_pol_init_factors"/>
</dbReference>
<evidence type="ECO:0000256" key="2">
    <source>
        <dbReference type="ARBA" id="ARBA00023015"/>
    </source>
</evidence>
<evidence type="ECO:0000313" key="10">
    <source>
        <dbReference type="EMBL" id="MBC8318465.1"/>
    </source>
</evidence>
<comment type="similarity">
    <text evidence="6">Belongs to the sigma-70 factor family. RpoD/SigA subfamily.</text>
</comment>
<feature type="region of interest" description="Sigma-70 factor domain-3" evidence="6">
    <location>
        <begin position="375"/>
        <end position="451"/>
    </location>
</feature>
<dbReference type="GO" id="GO:0016987">
    <property type="term" value="F:sigma factor activity"/>
    <property type="evidence" value="ECO:0007669"/>
    <property type="project" value="UniProtKB-UniRule"/>
</dbReference>
<protein>
    <recommendedName>
        <fullName evidence="6">RNA polymerase sigma factor SigA</fullName>
    </recommendedName>
</protein>
<evidence type="ECO:0000259" key="8">
    <source>
        <dbReference type="PROSITE" id="PS00715"/>
    </source>
</evidence>
<evidence type="ECO:0000256" key="6">
    <source>
        <dbReference type="HAMAP-Rule" id="MF_00963"/>
    </source>
</evidence>
<feature type="domain" description="RNA polymerase sigma-70" evidence="9">
    <location>
        <begin position="489"/>
        <end position="515"/>
    </location>
</feature>
<feature type="region of interest" description="Sigma-70 factor domain-2" evidence="6">
    <location>
        <begin position="296"/>
        <end position="366"/>
    </location>
</feature>
<feature type="short sequence motif" description="Interaction with polymerase core subunit RpoC" evidence="6">
    <location>
        <begin position="320"/>
        <end position="323"/>
    </location>
</feature>
<dbReference type="GO" id="GO:0006352">
    <property type="term" value="P:DNA-templated transcription initiation"/>
    <property type="evidence" value="ECO:0007669"/>
    <property type="project" value="UniProtKB-UniRule"/>
</dbReference>
<evidence type="ECO:0000256" key="7">
    <source>
        <dbReference type="SAM" id="MobiDB-lite"/>
    </source>
</evidence>
<dbReference type="PANTHER" id="PTHR30603:SF60">
    <property type="entry name" value="RNA POLYMERASE SIGMA FACTOR RPOD"/>
    <property type="match status" value="1"/>
</dbReference>
<dbReference type="CDD" id="cd06171">
    <property type="entry name" value="Sigma70_r4"/>
    <property type="match status" value="1"/>
</dbReference>
<feature type="compositionally biased region" description="Basic and acidic residues" evidence="7">
    <location>
        <begin position="18"/>
        <end position="36"/>
    </location>
</feature>
<dbReference type="SUPFAM" id="SSF88659">
    <property type="entry name" value="Sigma3 and sigma4 domains of RNA polymerase sigma factors"/>
    <property type="match status" value="2"/>
</dbReference>
<reference evidence="10 11" key="1">
    <citation type="submission" date="2020-08" db="EMBL/GenBank/DDBJ databases">
        <title>Bridging the membrane lipid divide: bacteria of the FCB group superphylum have the potential to synthesize archaeal ether lipids.</title>
        <authorList>
            <person name="Villanueva L."/>
            <person name="Von Meijenfeldt F.A.B."/>
            <person name="Westbye A.B."/>
            <person name="Yadav S."/>
            <person name="Hopmans E.C."/>
            <person name="Dutilh B.E."/>
            <person name="Sinninghe Damste J.S."/>
        </authorList>
    </citation>
    <scope>NUCLEOTIDE SEQUENCE [LARGE SCALE GENOMIC DNA]</scope>
    <source>
        <strain evidence="10">NIOZ-UU47</strain>
    </source>
</reference>
<dbReference type="HAMAP" id="MF_00963">
    <property type="entry name" value="Sigma70_RpoD_SigA"/>
    <property type="match status" value="1"/>
</dbReference>
<feature type="DNA-binding region" description="H-T-H motif" evidence="6">
    <location>
        <begin position="490"/>
        <end position="509"/>
    </location>
</feature>
<dbReference type="GO" id="GO:0005737">
    <property type="term" value="C:cytoplasm"/>
    <property type="evidence" value="ECO:0007669"/>
    <property type="project" value="UniProtKB-SubCell"/>
</dbReference>
<evidence type="ECO:0000256" key="5">
    <source>
        <dbReference type="ARBA" id="ARBA00023163"/>
    </source>
</evidence>
<dbReference type="InterPro" id="IPR009042">
    <property type="entry name" value="RNA_pol_sigma70_r1_2"/>
</dbReference>
<feature type="region of interest" description="Sigma-70 factor domain-4" evidence="6">
    <location>
        <begin position="464"/>
        <end position="517"/>
    </location>
</feature>
<feature type="region of interest" description="Disordered" evidence="7">
    <location>
        <begin position="1"/>
        <end position="76"/>
    </location>
</feature>
<dbReference type="InterPro" id="IPR000943">
    <property type="entry name" value="RNA_pol_sigma70"/>
</dbReference>
<dbReference type="Pfam" id="PF04545">
    <property type="entry name" value="Sigma70_r4"/>
    <property type="match status" value="1"/>
</dbReference>
<dbReference type="InterPro" id="IPR014284">
    <property type="entry name" value="RNA_pol_sigma-70_dom"/>
</dbReference>
<dbReference type="InterPro" id="IPR036388">
    <property type="entry name" value="WH-like_DNA-bd_sf"/>
</dbReference>
<keyword evidence="1 6" id="KW-0963">Cytoplasm</keyword>
<dbReference type="Gene3D" id="1.20.120.1810">
    <property type="match status" value="1"/>
</dbReference>
<dbReference type="PANTHER" id="PTHR30603">
    <property type="entry name" value="RNA POLYMERASE SIGMA FACTOR RPO"/>
    <property type="match status" value="1"/>
</dbReference>
<dbReference type="InterPro" id="IPR012760">
    <property type="entry name" value="RNA_pol_sigma_RpoD_C"/>
</dbReference>
<dbReference type="FunFam" id="1.10.601.10:FF:000001">
    <property type="entry name" value="RNA polymerase sigma factor SigA"/>
    <property type="match status" value="1"/>
</dbReference>
<sequence length="529" mass="59820">MRKAARKTRTTSAFASGDTERLSDKEDFSGKDRFADDREDDLTSIFDSDSGDNDTDDDCLVSTDDDGSDDSQSKALRLPLDDDPVKAYLREMGSVPLLSSNEEVEIAKKIEQGQKQIQNAVLILPCALKSLKNLAESLADKSCSIEDILRGIGEPEEVSLEGLEEDFLYKVAEAERIDRERAVLFEEMQNGLLGQGSAVKLLVRIERSGHALVSQFADLWINNKYITGIVQEVKVVARQFEAVLKRKNAEPENADKMDIMLRNLENGHGVDHETLLQSLAQITIGEEVCREAKKELTRCNLRLVVSIAKKYTNRGLQLLDLIQEGNIGLMKAVDKFEYRRGFKFSTYATWWIRQAINRAIADQGRTIRIPVHMVDTINRLIKGSKEFSREMGREPSQEEIAERIDVDLDKVRNILNVSRDPVSLDTPIGNGEDSYLTDFIEDTDAIAPHEASIEDSLRQNLRKVLSSLSPREESVLRMRFGIDTEMDLTLEEVGKNFSVTRERIRQIEAKALKKLKHPSRKNQLESFID</sequence>
<comment type="caution">
    <text evidence="10">The sequence shown here is derived from an EMBL/GenBank/DDBJ whole genome shotgun (WGS) entry which is preliminary data.</text>
</comment>
<gene>
    <name evidence="10" type="primary">rpoD</name>
    <name evidence="6" type="synonym">sigA</name>
    <name evidence="10" type="ORF">H8E41_11210</name>
</gene>
<proteinExistence type="inferred from homology"/>
<dbReference type="NCBIfam" id="TIGR02393">
    <property type="entry name" value="RpoD_Cterm"/>
    <property type="match status" value="1"/>
</dbReference>